<reference evidence="14" key="1">
    <citation type="submission" date="2010-08" db="EMBL/GenBank/DDBJ databases">
        <authorList>
            <consortium name="Caenorhabditis japonica Sequencing Consortium"/>
            <person name="Wilson R.K."/>
        </authorList>
    </citation>
    <scope>NUCLEOTIDE SEQUENCE [LARGE SCALE GENOMIC DNA]</scope>
    <source>
        <strain evidence="14">DF5081</strain>
    </source>
</reference>
<evidence type="ECO:0000256" key="5">
    <source>
        <dbReference type="ARBA" id="ARBA00022833"/>
    </source>
</evidence>
<evidence type="ECO:0000256" key="7">
    <source>
        <dbReference type="ARBA" id="ARBA00023125"/>
    </source>
</evidence>
<dbReference type="InterPro" id="IPR051152">
    <property type="entry name" value="C.elegans_Orphan_NR"/>
</dbReference>
<organism evidence="13 14">
    <name type="scientific">Caenorhabditis japonica</name>
    <dbReference type="NCBI Taxonomy" id="281687"/>
    <lineage>
        <taxon>Eukaryota</taxon>
        <taxon>Metazoa</taxon>
        <taxon>Ecdysozoa</taxon>
        <taxon>Nematoda</taxon>
        <taxon>Chromadorea</taxon>
        <taxon>Rhabditida</taxon>
        <taxon>Rhabditina</taxon>
        <taxon>Rhabditomorpha</taxon>
        <taxon>Rhabditoidea</taxon>
        <taxon>Rhabditidae</taxon>
        <taxon>Peloderinae</taxon>
        <taxon>Caenorhabditis</taxon>
    </lineage>
</organism>
<dbReference type="PROSITE" id="PS00031">
    <property type="entry name" value="NUCLEAR_REC_DBD_1"/>
    <property type="match status" value="1"/>
</dbReference>
<dbReference type="SMART" id="SM00399">
    <property type="entry name" value="ZnF_C4"/>
    <property type="match status" value="1"/>
</dbReference>
<keyword evidence="6" id="KW-0805">Transcription regulation</keyword>
<evidence type="ECO:0000256" key="11">
    <source>
        <dbReference type="SAM" id="MobiDB-lite"/>
    </source>
</evidence>
<evidence type="ECO:0000256" key="8">
    <source>
        <dbReference type="ARBA" id="ARBA00023163"/>
    </source>
</evidence>
<dbReference type="FunFam" id="3.30.50.10:FF:000030">
    <property type="entry name" value="Nuclear Hormone Receptor family"/>
    <property type="match status" value="1"/>
</dbReference>
<evidence type="ECO:0000256" key="4">
    <source>
        <dbReference type="ARBA" id="ARBA00022771"/>
    </source>
</evidence>
<name>A0A8R1EBA2_CAEJA</name>
<keyword evidence="3" id="KW-0479">Metal-binding</keyword>
<comment type="subcellular location">
    <subcellularLocation>
        <location evidence="1">Nucleus</location>
    </subcellularLocation>
</comment>
<feature type="region of interest" description="Disordered" evidence="11">
    <location>
        <begin position="100"/>
        <end position="125"/>
    </location>
</feature>
<dbReference type="PRINTS" id="PR00047">
    <property type="entry name" value="STROIDFINGER"/>
</dbReference>
<evidence type="ECO:0000259" key="12">
    <source>
        <dbReference type="PROSITE" id="PS51030"/>
    </source>
</evidence>
<evidence type="ECO:0000256" key="2">
    <source>
        <dbReference type="ARBA" id="ARBA00005993"/>
    </source>
</evidence>
<accession>A0A8R1EBA2</accession>
<evidence type="ECO:0000313" key="14">
    <source>
        <dbReference type="Proteomes" id="UP000005237"/>
    </source>
</evidence>
<evidence type="ECO:0000313" key="13">
    <source>
        <dbReference type="EnsemblMetazoa" id="CJA28065.1"/>
    </source>
</evidence>
<dbReference type="Pfam" id="PF00105">
    <property type="entry name" value="zf-C4"/>
    <property type="match status" value="1"/>
</dbReference>
<dbReference type="SUPFAM" id="SSF57716">
    <property type="entry name" value="Glucocorticoid receptor-like (DNA-binding domain)"/>
    <property type="match status" value="1"/>
</dbReference>
<keyword evidence="10" id="KW-0539">Nucleus</keyword>
<dbReference type="PROSITE" id="PS51030">
    <property type="entry name" value="NUCLEAR_REC_DBD_2"/>
    <property type="match status" value="1"/>
</dbReference>
<keyword evidence="9" id="KW-0675">Receptor</keyword>
<evidence type="ECO:0000256" key="10">
    <source>
        <dbReference type="ARBA" id="ARBA00023242"/>
    </source>
</evidence>
<dbReference type="GO" id="GO:0003700">
    <property type="term" value="F:DNA-binding transcription factor activity"/>
    <property type="evidence" value="ECO:0007669"/>
    <property type="project" value="InterPro"/>
</dbReference>
<proteinExistence type="inferred from homology"/>
<dbReference type="Gene3D" id="3.30.50.10">
    <property type="entry name" value="Erythroid Transcription Factor GATA-1, subunit A"/>
    <property type="match status" value="1"/>
</dbReference>
<dbReference type="InterPro" id="IPR013088">
    <property type="entry name" value="Znf_NHR/GATA"/>
</dbReference>
<dbReference type="PANTHER" id="PTHR45680">
    <property type="entry name" value="NUCLEAR HORMONE RECEPTOR FAMILY"/>
    <property type="match status" value="1"/>
</dbReference>
<dbReference type="InterPro" id="IPR049636">
    <property type="entry name" value="HNF4-like_DBD"/>
</dbReference>
<dbReference type="GO" id="GO:0000978">
    <property type="term" value="F:RNA polymerase II cis-regulatory region sequence-specific DNA binding"/>
    <property type="evidence" value="ECO:0007669"/>
    <property type="project" value="InterPro"/>
</dbReference>
<feature type="domain" description="Nuclear receptor" evidence="12">
    <location>
        <begin position="17"/>
        <end position="93"/>
    </location>
</feature>
<dbReference type="GO" id="GO:0008270">
    <property type="term" value="F:zinc ion binding"/>
    <property type="evidence" value="ECO:0007669"/>
    <property type="project" value="UniProtKB-KW"/>
</dbReference>
<keyword evidence="7" id="KW-0238">DNA-binding</keyword>
<dbReference type="AlphaFoldDB" id="A0A8R1EBA2"/>
<evidence type="ECO:0000256" key="6">
    <source>
        <dbReference type="ARBA" id="ARBA00023015"/>
    </source>
</evidence>
<dbReference type="GO" id="GO:0005634">
    <property type="term" value="C:nucleus"/>
    <property type="evidence" value="ECO:0007669"/>
    <property type="project" value="UniProtKB-SubCell"/>
</dbReference>
<protein>
    <submittedName>
        <fullName evidence="13">Nuclear receptor domain-containing protein</fullName>
    </submittedName>
</protein>
<dbReference type="InterPro" id="IPR001628">
    <property type="entry name" value="Znf_hrmn_rcpt"/>
</dbReference>
<sequence>MKSFRGWDYRKPSSSSNHECLICAHSAHGVHFGVLSCRACAAFFRRSVVLNKKYTCRKINQDCRIDKNERYLCRLCRYEKCLQLGMTADNVQWNRDMISSTDRRSHSEDDGTDFDANPNCTIGSKQNSLPPLYDLTKVFNRIQKTFTEVGPECR</sequence>
<evidence type="ECO:0000256" key="1">
    <source>
        <dbReference type="ARBA" id="ARBA00004123"/>
    </source>
</evidence>
<keyword evidence="14" id="KW-1185">Reference proteome</keyword>
<reference evidence="13" key="2">
    <citation type="submission" date="2022-06" db="UniProtKB">
        <authorList>
            <consortium name="EnsemblMetazoa"/>
        </authorList>
    </citation>
    <scope>IDENTIFICATION</scope>
    <source>
        <strain evidence="13">DF5081</strain>
    </source>
</reference>
<evidence type="ECO:0000256" key="9">
    <source>
        <dbReference type="ARBA" id="ARBA00023170"/>
    </source>
</evidence>
<evidence type="ECO:0000256" key="3">
    <source>
        <dbReference type="ARBA" id="ARBA00022723"/>
    </source>
</evidence>
<dbReference type="PANTHER" id="PTHR45680:SF29">
    <property type="entry name" value="NUCLEAR HORMONE RECEPTOR FAMILY"/>
    <property type="match status" value="1"/>
</dbReference>
<keyword evidence="5" id="KW-0862">Zinc</keyword>
<dbReference type="Proteomes" id="UP000005237">
    <property type="component" value="Unassembled WGS sequence"/>
</dbReference>
<dbReference type="EnsemblMetazoa" id="CJA28065.1">
    <property type="protein sequence ID" value="CJA28065.1"/>
    <property type="gene ID" value="WBGene00183639"/>
</dbReference>
<keyword evidence="4" id="KW-0863">Zinc-finger</keyword>
<comment type="similarity">
    <text evidence="2">Belongs to the nuclear hormone receptor family.</text>
</comment>
<keyword evidence="8" id="KW-0804">Transcription</keyword>
<dbReference type="CDD" id="cd06960">
    <property type="entry name" value="NR_DBD_HNF4A"/>
    <property type="match status" value="1"/>
</dbReference>